<feature type="domain" description="HAMP" evidence="17">
    <location>
        <begin position="180"/>
        <end position="232"/>
    </location>
</feature>
<dbReference type="SUPFAM" id="SSF158472">
    <property type="entry name" value="HAMP domain-like"/>
    <property type="match status" value="1"/>
</dbReference>
<evidence type="ECO:0000256" key="15">
    <source>
        <dbReference type="SAM" id="Phobius"/>
    </source>
</evidence>
<dbReference type="RefSeq" id="WP_071312312.1">
    <property type="nucleotide sequence ID" value="NZ_MLQQ01000002.1"/>
</dbReference>
<dbReference type="GO" id="GO:0005886">
    <property type="term" value="C:plasma membrane"/>
    <property type="evidence" value="ECO:0007669"/>
    <property type="project" value="UniProtKB-SubCell"/>
</dbReference>
<dbReference type="SMART" id="SM00304">
    <property type="entry name" value="HAMP"/>
    <property type="match status" value="1"/>
</dbReference>
<evidence type="ECO:0000256" key="6">
    <source>
        <dbReference type="ARBA" id="ARBA00022679"/>
    </source>
</evidence>
<evidence type="ECO:0000256" key="13">
    <source>
        <dbReference type="ARBA" id="ARBA00023136"/>
    </source>
</evidence>
<dbReference type="PROSITE" id="PS50885">
    <property type="entry name" value="HAMP"/>
    <property type="match status" value="1"/>
</dbReference>
<dbReference type="FunFam" id="3.30.565.10:FF:000006">
    <property type="entry name" value="Sensor histidine kinase WalK"/>
    <property type="match status" value="1"/>
</dbReference>
<evidence type="ECO:0000256" key="4">
    <source>
        <dbReference type="ARBA" id="ARBA00022475"/>
    </source>
</evidence>
<gene>
    <name evidence="18" type="ORF">BKP35_05005</name>
</gene>
<feature type="coiled-coil region" evidence="14">
    <location>
        <begin position="220"/>
        <end position="247"/>
    </location>
</feature>
<evidence type="ECO:0000259" key="16">
    <source>
        <dbReference type="PROSITE" id="PS50109"/>
    </source>
</evidence>
<evidence type="ECO:0000256" key="2">
    <source>
        <dbReference type="ARBA" id="ARBA00004651"/>
    </source>
</evidence>
<dbReference type="Pfam" id="PF00512">
    <property type="entry name" value="HisKA"/>
    <property type="match status" value="1"/>
</dbReference>
<dbReference type="InterPro" id="IPR003660">
    <property type="entry name" value="HAMP_dom"/>
</dbReference>
<feature type="domain" description="Histidine kinase" evidence="16">
    <location>
        <begin position="247"/>
        <end position="465"/>
    </location>
</feature>
<keyword evidence="14" id="KW-0175">Coiled coil</keyword>
<dbReference type="InterPro" id="IPR003661">
    <property type="entry name" value="HisK_dim/P_dom"/>
</dbReference>
<evidence type="ECO:0000256" key="10">
    <source>
        <dbReference type="ARBA" id="ARBA00022840"/>
    </source>
</evidence>
<protein>
    <recommendedName>
        <fullName evidence="3">histidine kinase</fullName>
        <ecNumber evidence="3">2.7.13.3</ecNumber>
    </recommendedName>
</protein>
<dbReference type="SMART" id="SM00388">
    <property type="entry name" value="HisKA"/>
    <property type="match status" value="1"/>
</dbReference>
<sequence length="466" mass="53483">MNIGLKMRLVIAFVTIIVLPILTTLGLLTYMSSHAKINNQDLDTLLQELFIEVQSEVKEHSRYFDEPDLFYSKIEPLITKFDINITIKTVDQKMIFNSKDYQERDDSRKSRFNMDEIEIYATKLEVDPGHFVNVEISANSSSETPFQGLQQILMSIFISIGSGIVVLILLIIIWTWYIAKTVLNPLRQVFTATEEMSHGNLNYEISYNKKDEIGRFINGFNLMRTNLKEANNRQKKLEKNRKELIASISHDLRTPLASIKGYVEGLQDGIAHDVEMRNRYLDVIKKKTDQLDHLIEDLFDFSKLELNELPMEKVVVDSEQYFSDVYNHMKLDIEQRDVEFSINEDYPSRPINIDKYRVQQVITNLVDNAIRYGGTKVTLAVEELEETQQILISISDNGSGIGKEDLPHIFNRFYRAEKSRSSEHGGTGLGLAISNEIIKAHHGELSVKSERGKGSTISFTIPCFIK</sequence>
<keyword evidence="9" id="KW-0418">Kinase</keyword>
<evidence type="ECO:0000259" key="17">
    <source>
        <dbReference type="PROSITE" id="PS50885"/>
    </source>
</evidence>
<evidence type="ECO:0000313" key="19">
    <source>
        <dbReference type="Proteomes" id="UP000180098"/>
    </source>
</evidence>
<dbReference type="Proteomes" id="UP000180098">
    <property type="component" value="Unassembled WGS sequence"/>
</dbReference>
<evidence type="ECO:0000256" key="8">
    <source>
        <dbReference type="ARBA" id="ARBA00022741"/>
    </source>
</evidence>
<dbReference type="EC" id="2.7.13.3" evidence="3"/>
<dbReference type="Pfam" id="PF00672">
    <property type="entry name" value="HAMP"/>
    <property type="match status" value="1"/>
</dbReference>
<comment type="catalytic activity">
    <reaction evidence="1">
        <text>ATP + protein L-histidine = ADP + protein N-phospho-L-histidine.</text>
        <dbReference type="EC" id="2.7.13.3"/>
    </reaction>
</comment>
<dbReference type="Gene3D" id="3.30.565.10">
    <property type="entry name" value="Histidine kinase-like ATPase, C-terminal domain"/>
    <property type="match status" value="1"/>
</dbReference>
<dbReference type="InterPro" id="IPR003594">
    <property type="entry name" value="HATPase_dom"/>
</dbReference>
<comment type="caution">
    <text evidence="18">The sequence shown here is derived from an EMBL/GenBank/DDBJ whole genome shotgun (WGS) entry which is preliminary data.</text>
</comment>
<dbReference type="CDD" id="cd06225">
    <property type="entry name" value="HAMP"/>
    <property type="match status" value="1"/>
</dbReference>
<evidence type="ECO:0000256" key="11">
    <source>
        <dbReference type="ARBA" id="ARBA00022989"/>
    </source>
</evidence>
<dbReference type="InterPro" id="IPR050398">
    <property type="entry name" value="HssS/ArlS-like"/>
</dbReference>
<reference evidence="18 19" key="1">
    <citation type="submission" date="2016-10" db="EMBL/GenBank/DDBJ databases">
        <title>Draft genome sequences of four alkaliphilic bacteria belonging to the Anaerobacillus genus.</title>
        <authorList>
            <person name="Bassil N.M."/>
            <person name="Lloyd J.R."/>
        </authorList>
    </citation>
    <scope>NUCLEOTIDE SEQUENCE [LARGE SCALE GENOMIC DNA]</scope>
    <source>
        <strain evidence="18 19">DSM 15340</strain>
    </source>
</reference>
<evidence type="ECO:0000256" key="12">
    <source>
        <dbReference type="ARBA" id="ARBA00023012"/>
    </source>
</evidence>
<keyword evidence="6" id="KW-0808">Transferase</keyword>
<dbReference type="InterPro" id="IPR005467">
    <property type="entry name" value="His_kinase_dom"/>
</dbReference>
<keyword evidence="5" id="KW-0597">Phosphoprotein</keyword>
<dbReference type="AlphaFoldDB" id="A0A1S2LRR9"/>
<dbReference type="CDD" id="cd00075">
    <property type="entry name" value="HATPase"/>
    <property type="match status" value="1"/>
</dbReference>
<dbReference type="Gene3D" id="6.10.340.10">
    <property type="match status" value="1"/>
</dbReference>
<keyword evidence="12" id="KW-0902">Two-component regulatory system</keyword>
<evidence type="ECO:0000256" key="14">
    <source>
        <dbReference type="SAM" id="Coils"/>
    </source>
</evidence>
<evidence type="ECO:0000256" key="5">
    <source>
        <dbReference type="ARBA" id="ARBA00022553"/>
    </source>
</evidence>
<keyword evidence="11 15" id="KW-1133">Transmembrane helix</keyword>
<keyword evidence="19" id="KW-1185">Reference proteome</keyword>
<dbReference type="SUPFAM" id="SSF47384">
    <property type="entry name" value="Homodimeric domain of signal transducing histidine kinase"/>
    <property type="match status" value="1"/>
</dbReference>
<dbReference type="PROSITE" id="PS50109">
    <property type="entry name" value="HIS_KIN"/>
    <property type="match status" value="1"/>
</dbReference>
<evidence type="ECO:0000256" key="9">
    <source>
        <dbReference type="ARBA" id="ARBA00022777"/>
    </source>
</evidence>
<dbReference type="CDD" id="cd00082">
    <property type="entry name" value="HisKA"/>
    <property type="match status" value="1"/>
</dbReference>
<organism evidence="18 19">
    <name type="scientific">Anaerobacillus arseniciselenatis</name>
    <dbReference type="NCBI Taxonomy" id="85682"/>
    <lineage>
        <taxon>Bacteria</taxon>
        <taxon>Bacillati</taxon>
        <taxon>Bacillota</taxon>
        <taxon>Bacilli</taxon>
        <taxon>Bacillales</taxon>
        <taxon>Bacillaceae</taxon>
        <taxon>Anaerobacillus</taxon>
    </lineage>
</organism>
<keyword evidence="7 15" id="KW-0812">Transmembrane</keyword>
<dbReference type="FunFam" id="1.10.287.130:FF:000001">
    <property type="entry name" value="Two-component sensor histidine kinase"/>
    <property type="match status" value="1"/>
</dbReference>
<evidence type="ECO:0000313" key="18">
    <source>
        <dbReference type="EMBL" id="OIJ15208.1"/>
    </source>
</evidence>
<dbReference type="InterPro" id="IPR036890">
    <property type="entry name" value="HATPase_C_sf"/>
</dbReference>
<evidence type="ECO:0000256" key="1">
    <source>
        <dbReference type="ARBA" id="ARBA00000085"/>
    </source>
</evidence>
<dbReference type="PANTHER" id="PTHR45528">
    <property type="entry name" value="SENSOR HISTIDINE KINASE CPXA"/>
    <property type="match status" value="1"/>
</dbReference>
<dbReference type="OrthoDB" id="9780718at2"/>
<dbReference type="Gene3D" id="1.10.287.130">
    <property type="match status" value="1"/>
</dbReference>
<dbReference type="EMBL" id="MLQQ01000002">
    <property type="protein sequence ID" value="OIJ15208.1"/>
    <property type="molecule type" value="Genomic_DNA"/>
</dbReference>
<dbReference type="SUPFAM" id="SSF55874">
    <property type="entry name" value="ATPase domain of HSP90 chaperone/DNA topoisomerase II/histidine kinase"/>
    <property type="match status" value="1"/>
</dbReference>
<keyword evidence="10" id="KW-0067">ATP-binding</keyword>
<keyword evidence="13 15" id="KW-0472">Membrane</keyword>
<dbReference type="InterPro" id="IPR036097">
    <property type="entry name" value="HisK_dim/P_sf"/>
</dbReference>
<dbReference type="GO" id="GO:0005524">
    <property type="term" value="F:ATP binding"/>
    <property type="evidence" value="ECO:0007669"/>
    <property type="project" value="UniProtKB-KW"/>
</dbReference>
<dbReference type="GO" id="GO:0000155">
    <property type="term" value="F:phosphorelay sensor kinase activity"/>
    <property type="evidence" value="ECO:0007669"/>
    <property type="project" value="InterPro"/>
</dbReference>
<comment type="subcellular location">
    <subcellularLocation>
        <location evidence="2">Cell membrane</location>
        <topology evidence="2">Multi-pass membrane protein</topology>
    </subcellularLocation>
</comment>
<accession>A0A1S2LRR9</accession>
<dbReference type="InterPro" id="IPR004358">
    <property type="entry name" value="Sig_transdc_His_kin-like_C"/>
</dbReference>
<keyword evidence="8" id="KW-0547">Nucleotide-binding</keyword>
<keyword evidence="4" id="KW-1003">Cell membrane</keyword>
<dbReference type="PANTHER" id="PTHR45528:SF1">
    <property type="entry name" value="SENSOR HISTIDINE KINASE CPXA"/>
    <property type="match status" value="1"/>
</dbReference>
<feature type="transmembrane region" description="Helical" evidence="15">
    <location>
        <begin position="6"/>
        <end position="30"/>
    </location>
</feature>
<evidence type="ECO:0000256" key="7">
    <source>
        <dbReference type="ARBA" id="ARBA00022692"/>
    </source>
</evidence>
<evidence type="ECO:0000256" key="3">
    <source>
        <dbReference type="ARBA" id="ARBA00012438"/>
    </source>
</evidence>
<name>A0A1S2LRR9_9BACI</name>
<proteinExistence type="predicted"/>
<dbReference type="PRINTS" id="PR00344">
    <property type="entry name" value="BCTRLSENSOR"/>
</dbReference>
<dbReference type="SMART" id="SM00387">
    <property type="entry name" value="HATPase_c"/>
    <property type="match status" value="1"/>
</dbReference>
<dbReference type="Pfam" id="PF02518">
    <property type="entry name" value="HATPase_c"/>
    <property type="match status" value="1"/>
</dbReference>
<feature type="transmembrane region" description="Helical" evidence="15">
    <location>
        <begin position="152"/>
        <end position="177"/>
    </location>
</feature>